<evidence type="ECO:0000256" key="1">
    <source>
        <dbReference type="ARBA" id="ARBA00022837"/>
    </source>
</evidence>
<keyword evidence="4" id="KW-1185">Reference proteome</keyword>
<dbReference type="GO" id="GO:0005509">
    <property type="term" value="F:calcium ion binding"/>
    <property type="evidence" value="ECO:0007669"/>
    <property type="project" value="InterPro"/>
</dbReference>
<gene>
    <name evidence="3" type="ORF">COLO4_15985</name>
</gene>
<dbReference type="OrthoDB" id="8785703at2759"/>
<sequence length="212" mass="22769">MKQLQQLRKLAEAYLEATSGYVKEAAETFFKEMDIDGNGVVDRTEFMEFMRIASIETEYKSLSLFESLCKINQTKQCFRTKDRYCTNNYGGPLVINVPAQPTTYNYYGPALPPTAGYGSSLAIVPAQPTPSYYGPALPPTVGYGSGLASVPAQPTPSYYGPTLPPTVGYGSGLASVPAQPTPSYYDGPTLPPTVDHGCLAIVPAGPANLVYI</sequence>
<organism evidence="3 4">
    <name type="scientific">Corchorus olitorius</name>
    <dbReference type="NCBI Taxonomy" id="93759"/>
    <lineage>
        <taxon>Eukaryota</taxon>
        <taxon>Viridiplantae</taxon>
        <taxon>Streptophyta</taxon>
        <taxon>Embryophyta</taxon>
        <taxon>Tracheophyta</taxon>
        <taxon>Spermatophyta</taxon>
        <taxon>Magnoliopsida</taxon>
        <taxon>eudicotyledons</taxon>
        <taxon>Gunneridae</taxon>
        <taxon>Pentapetalae</taxon>
        <taxon>rosids</taxon>
        <taxon>malvids</taxon>
        <taxon>Malvales</taxon>
        <taxon>Malvaceae</taxon>
        <taxon>Grewioideae</taxon>
        <taxon>Apeibeae</taxon>
        <taxon>Corchorus</taxon>
    </lineage>
</organism>
<feature type="domain" description="EF-hand" evidence="2">
    <location>
        <begin position="21"/>
        <end position="56"/>
    </location>
</feature>
<name>A0A1R3JKI3_9ROSI</name>
<accession>A0A1R3JKI3</accession>
<dbReference type="PROSITE" id="PS50222">
    <property type="entry name" value="EF_HAND_2"/>
    <property type="match status" value="1"/>
</dbReference>
<dbReference type="InterPro" id="IPR002048">
    <property type="entry name" value="EF_hand_dom"/>
</dbReference>
<dbReference type="SUPFAM" id="SSF47473">
    <property type="entry name" value="EF-hand"/>
    <property type="match status" value="1"/>
</dbReference>
<dbReference type="Gene3D" id="1.10.238.10">
    <property type="entry name" value="EF-hand"/>
    <property type="match status" value="1"/>
</dbReference>
<dbReference type="AlphaFoldDB" id="A0A1R3JKI3"/>
<dbReference type="EMBL" id="AWUE01015851">
    <property type="protein sequence ID" value="OMO95314.1"/>
    <property type="molecule type" value="Genomic_DNA"/>
</dbReference>
<dbReference type="InterPro" id="IPR011992">
    <property type="entry name" value="EF-hand-dom_pair"/>
</dbReference>
<proteinExistence type="predicted"/>
<dbReference type="InterPro" id="IPR018247">
    <property type="entry name" value="EF_Hand_1_Ca_BS"/>
</dbReference>
<dbReference type="PROSITE" id="PS00018">
    <property type="entry name" value="EF_HAND_1"/>
    <property type="match status" value="1"/>
</dbReference>
<evidence type="ECO:0000259" key="2">
    <source>
        <dbReference type="PROSITE" id="PS50222"/>
    </source>
</evidence>
<evidence type="ECO:0000313" key="3">
    <source>
        <dbReference type="EMBL" id="OMO95314.1"/>
    </source>
</evidence>
<protein>
    <recommendedName>
        <fullName evidence="2">EF-hand domain-containing protein</fullName>
    </recommendedName>
</protein>
<dbReference type="Proteomes" id="UP000187203">
    <property type="component" value="Unassembled WGS sequence"/>
</dbReference>
<comment type="caution">
    <text evidence="3">The sequence shown here is derived from an EMBL/GenBank/DDBJ whole genome shotgun (WGS) entry which is preliminary data.</text>
</comment>
<reference evidence="4" key="1">
    <citation type="submission" date="2013-09" db="EMBL/GenBank/DDBJ databases">
        <title>Corchorus olitorius genome sequencing.</title>
        <authorList>
            <person name="Alam M."/>
            <person name="Haque M.S."/>
            <person name="Islam M.S."/>
            <person name="Emdad E.M."/>
            <person name="Islam M.M."/>
            <person name="Ahmed B."/>
            <person name="Halim A."/>
            <person name="Hossen Q.M.M."/>
            <person name="Hossain M.Z."/>
            <person name="Ahmed R."/>
            <person name="Khan M.M."/>
            <person name="Islam R."/>
            <person name="Rashid M.M."/>
            <person name="Khan S.A."/>
            <person name="Rahman M.S."/>
            <person name="Alam M."/>
            <person name="Yahiya A.S."/>
            <person name="Khan M.S."/>
            <person name="Azam M.S."/>
            <person name="Haque T."/>
            <person name="Lashkar M.Z.H."/>
            <person name="Akhand A.I."/>
            <person name="Morshed G."/>
            <person name="Roy S."/>
            <person name="Uddin K.S."/>
            <person name="Rabeya T."/>
            <person name="Hossain A.S."/>
            <person name="Chowdhury A."/>
            <person name="Snigdha A.R."/>
            <person name="Mortoza M.S."/>
            <person name="Matin S.A."/>
            <person name="Hoque S.M.E."/>
            <person name="Islam M.K."/>
            <person name="Roy D.K."/>
            <person name="Haider R."/>
            <person name="Moosa M.M."/>
            <person name="Elias S.M."/>
            <person name="Hasan A.M."/>
            <person name="Jahan S."/>
            <person name="Shafiuddin M."/>
            <person name="Mahmood N."/>
            <person name="Shommy N.S."/>
        </authorList>
    </citation>
    <scope>NUCLEOTIDE SEQUENCE [LARGE SCALE GENOMIC DNA]</scope>
    <source>
        <strain evidence="4">cv. O-4</strain>
    </source>
</reference>
<keyword evidence="1" id="KW-0106">Calcium</keyword>
<evidence type="ECO:0000313" key="4">
    <source>
        <dbReference type="Proteomes" id="UP000187203"/>
    </source>
</evidence>